<feature type="region of interest" description="Disordered" evidence="1">
    <location>
        <begin position="1"/>
        <end position="74"/>
    </location>
</feature>
<protein>
    <submittedName>
        <fullName evidence="2">Uncharacterized protein</fullName>
    </submittedName>
</protein>
<gene>
    <name evidence="2" type="ORF">SAMN04487779_102315</name>
</gene>
<organism evidence="2 3">
    <name type="scientific">Belnapia rosea</name>
    <dbReference type="NCBI Taxonomy" id="938405"/>
    <lineage>
        <taxon>Bacteria</taxon>
        <taxon>Pseudomonadati</taxon>
        <taxon>Pseudomonadota</taxon>
        <taxon>Alphaproteobacteria</taxon>
        <taxon>Acetobacterales</taxon>
        <taxon>Roseomonadaceae</taxon>
        <taxon>Belnapia</taxon>
    </lineage>
</organism>
<keyword evidence="3" id="KW-1185">Reference proteome</keyword>
<feature type="compositionally biased region" description="Basic and acidic residues" evidence="1">
    <location>
        <begin position="7"/>
        <end position="17"/>
    </location>
</feature>
<evidence type="ECO:0000313" key="2">
    <source>
        <dbReference type="EMBL" id="SDE21985.1"/>
    </source>
</evidence>
<dbReference type="OrthoDB" id="7273896at2"/>
<dbReference type="Proteomes" id="UP000198925">
    <property type="component" value="Unassembled WGS sequence"/>
</dbReference>
<reference evidence="2 3" key="1">
    <citation type="submission" date="2016-10" db="EMBL/GenBank/DDBJ databases">
        <authorList>
            <person name="de Groot N.N."/>
        </authorList>
    </citation>
    <scope>NUCLEOTIDE SEQUENCE [LARGE SCALE GENOMIC DNA]</scope>
    <source>
        <strain evidence="2 3">CPCC 100156</strain>
    </source>
</reference>
<evidence type="ECO:0000313" key="3">
    <source>
        <dbReference type="Proteomes" id="UP000198925"/>
    </source>
</evidence>
<accession>A0A1G7B6V9</accession>
<sequence length="74" mass="7902">MTQNSQKSDDTTPDAERASGTIDRPIGTGDIQQGDLAERAADLGGPIDVFPTRRDRPGLEPQRATDDPTEPPKG</sequence>
<name>A0A1G7B6V9_9PROT</name>
<dbReference type="AlphaFoldDB" id="A0A1G7B6V9"/>
<dbReference type="RefSeq" id="WP_090561318.1">
    <property type="nucleotide sequence ID" value="NZ_FMXZ01000002.1"/>
</dbReference>
<dbReference type="EMBL" id="FMZX01000023">
    <property type="protein sequence ID" value="SDE21985.1"/>
    <property type="molecule type" value="Genomic_DNA"/>
</dbReference>
<evidence type="ECO:0000256" key="1">
    <source>
        <dbReference type="SAM" id="MobiDB-lite"/>
    </source>
</evidence>
<proteinExistence type="predicted"/>
<feature type="compositionally biased region" description="Basic and acidic residues" evidence="1">
    <location>
        <begin position="51"/>
        <end position="74"/>
    </location>
</feature>